<dbReference type="InterPro" id="IPR022002">
    <property type="entry name" value="ChsH2_Znr"/>
</dbReference>
<dbReference type="RefSeq" id="WP_387398704.1">
    <property type="nucleotide sequence ID" value="NZ_JBIAMT010000005.1"/>
</dbReference>
<dbReference type="Proteomes" id="UP001601442">
    <property type="component" value="Unassembled WGS sequence"/>
</dbReference>
<reference evidence="3 4" key="1">
    <citation type="submission" date="2024-10" db="EMBL/GenBank/DDBJ databases">
        <title>The Natural Products Discovery Center: Release of the First 8490 Sequenced Strains for Exploring Actinobacteria Biosynthetic Diversity.</title>
        <authorList>
            <person name="Kalkreuter E."/>
            <person name="Kautsar S.A."/>
            <person name="Yang D."/>
            <person name="Bader C.D."/>
            <person name="Teijaro C.N."/>
            <person name="Fluegel L."/>
            <person name="Davis C.M."/>
            <person name="Simpson J.R."/>
            <person name="Lauterbach L."/>
            <person name="Steele A.D."/>
            <person name="Gui C."/>
            <person name="Meng S."/>
            <person name="Li G."/>
            <person name="Viehrig K."/>
            <person name="Ye F."/>
            <person name="Su P."/>
            <person name="Kiefer A.F."/>
            <person name="Nichols A."/>
            <person name="Cepeda A.J."/>
            <person name="Yan W."/>
            <person name="Fan B."/>
            <person name="Jiang Y."/>
            <person name="Adhikari A."/>
            <person name="Zheng C.-J."/>
            <person name="Schuster L."/>
            <person name="Cowan T.M."/>
            <person name="Smanski M.J."/>
            <person name="Chevrette M.G."/>
            <person name="De Carvalho L.P.S."/>
            <person name="Shen B."/>
        </authorList>
    </citation>
    <scope>NUCLEOTIDE SEQUENCE [LARGE SCALE GENOMIC DNA]</scope>
    <source>
        <strain evidence="3 4">NPDC004119</strain>
    </source>
</reference>
<dbReference type="SUPFAM" id="SSF50249">
    <property type="entry name" value="Nucleic acid-binding proteins"/>
    <property type="match status" value="1"/>
</dbReference>
<dbReference type="EMBL" id="JBIAMT010000005">
    <property type="protein sequence ID" value="MFF0499866.1"/>
    <property type="molecule type" value="Genomic_DNA"/>
</dbReference>
<feature type="domain" description="ChsH2 C-terminal OB-fold" evidence="1">
    <location>
        <begin position="52"/>
        <end position="127"/>
    </location>
</feature>
<evidence type="ECO:0000259" key="1">
    <source>
        <dbReference type="Pfam" id="PF01796"/>
    </source>
</evidence>
<dbReference type="Pfam" id="PF12172">
    <property type="entry name" value="zf-ChsH2"/>
    <property type="match status" value="1"/>
</dbReference>
<dbReference type="InterPro" id="IPR002878">
    <property type="entry name" value="ChsH2_C"/>
</dbReference>
<accession>A0ABW6P9N7</accession>
<dbReference type="InterPro" id="IPR012340">
    <property type="entry name" value="NA-bd_OB-fold"/>
</dbReference>
<evidence type="ECO:0000313" key="3">
    <source>
        <dbReference type="EMBL" id="MFF0499866.1"/>
    </source>
</evidence>
<evidence type="ECO:0000313" key="4">
    <source>
        <dbReference type="Proteomes" id="UP001601442"/>
    </source>
</evidence>
<dbReference type="InterPro" id="IPR052513">
    <property type="entry name" value="Thioester_dehydratase-like"/>
</dbReference>
<organism evidence="3 4">
    <name type="scientific">Nocardia aobensis</name>
    <dbReference type="NCBI Taxonomy" id="257277"/>
    <lineage>
        <taxon>Bacteria</taxon>
        <taxon>Bacillati</taxon>
        <taxon>Actinomycetota</taxon>
        <taxon>Actinomycetes</taxon>
        <taxon>Mycobacteriales</taxon>
        <taxon>Nocardiaceae</taxon>
        <taxon>Nocardia</taxon>
    </lineage>
</organism>
<sequence length="162" mass="17311">MILPVVDDVDTAPFWTAARAGRLVVQRCTACSRWRFPPAVRCSGCRSDEFEWTAVSGAATVWSFVIAHGPTLPGYAEETPFPVAVVELAEGSHLRMVGNVLPAADARLGSLTAEDIAIGDPVRVAFREIGPNVVMPVWIPDAGRDADAALPTRKNEGDDAIV</sequence>
<dbReference type="Pfam" id="PF01796">
    <property type="entry name" value="OB_ChsH2_C"/>
    <property type="match status" value="1"/>
</dbReference>
<proteinExistence type="predicted"/>
<dbReference type="PANTHER" id="PTHR34075">
    <property type="entry name" value="BLR3430 PROTEIN"/>
    <property type="match status" value="1"/>
</dbReference>
<dbReference type="Gene3D" id="6.10.30.10">
    <property type="match status" value="1"/>
</dbReference>
<dbReference type="PANTHER" id="PTHR34075:SF5">
    <property type="entry name" value="BLR3430 PROTEIN"/>
    <property type="match status" value="1"/>
</dbReference>
<protein>
    <submittedName>
        <fullName evidence="3">Zn-ribbon domain-containing OB-fold protein</fullName>
    </submittedName>
</protein>
<evidence type="ECO:0000259" key="2">
    <source>
        <dbReference type="Pfam" id="PF12172"/>
    </source>
</evidence>
<gene>
    <name evidence="3" type="ORF">ACFYU5_25935</name>
</gene>
<name>A0ABW6P9N7_9NOCA</name>
<keyword evidence="4" id="KW-1185">Reference proteome</keyword>
<comment type="caution">
    <text evidence="3">The sequence shown here is derived from an EMBL/GenBank/DDBJ whole genome shotgun (WGS) entry which is preliminary data.</text>
</comment>
<feature type="domain" description="ChsH2 rubredoxin-like zinc ribbon" evidence="2">
    <location>
        <begin position="15"/>
        <end position="51"/>
    </location>
</feature>